<evidence type="ECO:0000259" key="2">
    <source>
        <dbReference type="PROSITE" id="PS50118"/>
    </source>
</evidence>
<sequence length="193" mass="22898">MSWPCFLTRRVVHQVWGFSRVTYCPAKKLFTQTSAVCGKMSIADELNLPDPPTKPLQPFAKFMSKGHKEYPHLSWTERIRLLSEIWNSQTQEQKKHLLNEYYEEKKQYQLKYKAYLSQLTPEQIQSIEEAVDRRKKSKERLLSKRGKKKEMERLNRPKQPENCFFLFLNTLRHDEPSTEKGDKKAFMAKAVAK</sequence>
<dbReference type="Proteomes" id="UP000694843">
    <property type="component" value="Unplaced"/>
</dbReference>
<feature type="domain" description="HMG box" evidence="2">
    <location>
        <begin position="52"/>
        <end position="116"/>
    </location>
</feature>
<evidence type="ECO:0000313" key="3">
    <source>
        <dbReference type="Proteomes" id="UP000694843"/>
    </source>
</evidence>
<keyword evidence="1" id="KW-0539">Nucleus</keyword>
<evidence type="ECO:0000313" key="4">
    <source>
        <dbReference type="RefSeq" id="XP_018027635.1"/>
    </source>
</evidence>
<dbReference type="InterPro" id="IPR036910">
    <property type="entry name" value="HMG_box_dom_sf"/>
</dbReference>
<dbReference type="AlphaFoldDB" id="A0A8B7PNR4"/>
<dbReference type="RefSeq" id="XP_018027636.1">
    <property type="nucleotide sequence ID" value="XM_018172147.2"/>
</dbReference>
<dbReference type="SMART" id="SM00398">
    <property type="entry name" value="HMG"/>
    <property type="match status" value="1"/>
</dbReference>
<reference evidence="4 5" key="1">
    <citation type="submission" date="2025-04" db="UniProtKB">
        <authorList>
            <consortium name="RefSeq"/>
        </authorList>
    </citation>
    <scope>IDENTIFICATION</scope>
    <source>
        <tissue evidence="4 5">Whole organism</tissue>
    </source>
</reference>
<dbReference type="GO" id="GO:0005634">
    <property type="term" value="C:nucleus"/>
    <property type="evidence" value="ECO:0007669"/>
    <property type="project" value="UniProtKB-UniRule"/>
</dbReference>
<accession>A0A8B7PNR4</accession>
<feature type="DNA-binding region" description="HMG box" evidence="1">
    <location>
        <begin position="52"/>
        <end position="116"/>
    </location>
</feature>
<proteinExistence type="predicted"/>
<keyword evidence="1" id="KW-0238">DNA-binding</keyword>
<gene>
    <name evidence="4 5" type="primary">LOC108682895</name>
</gene>
<dbReference type="PROSITE" id="PS50118">
    <property type="entry name" value="HMG_BOX_2"/>
    <property type="match status" value="1"/>
</dbReference>
<dbReference type="KEGG" id="hazt:108682895"/>
<keyword evidence="3" id="KW-1185">Reference proteome</keyword>
<dbReference type="Gene3D" id="1.10.30.10">
    <property type="entry name" value="High mobility group box domain"/>
    <property type="match status" value="1"/>
</dbReference>
<protein>
    <submittedName>
        <fullName evidence="4 5">Uncharacterized protein LOC108682895 isoform X1</fullName>
    </submittedName>
</protein>
<evidence type="ECO:0000256" key="1">
    <source>
        <dbReference type="PROSITE-ProRule" id="PRU00267"/>
    </source>
</evidence>
<name>A0A8B7PNR4_HYAAZ</name>
<organism evidence="3 4">
    <name type="scientific">Hyalella azteca</name>
    <name type="common">Amphipod</name>
    <dbReference type="NCBI Taxonomy" id="294128"/>
    <lineage>
        <taxon>Eukaryota</taxon>
        <taxon>Metazoa</taxon>
        <taxon>Ecdysozoa</taxon>
        <taxon>Arthropoda</taxon>
        <taxon>Crustacea</taxon>
        <taxon>Multicrustacea</taxon>
        <taxon>Malacostraca</taxon>
        <taxon>Eumalacostraca</taxon>
        <taxon>Peracarida</taxon>
        <taxon>Amphipoda</taxon>
        <taxon>Senticaudata</taxon>
        <taxon>Talitrida</taxon>
        <taxon>Talitroidea</taxon>
        <taxon>Hyalellidae</taxon>
        <taxon>Hyalella</taxon>
    </lineage>
</organism>
<evidence type="ECO:0000313" key="5">
    <source>
        <dbReference type="RefSeq" id="XP_018027636.1"/>
    </source>
</evidence>
<dbReference type="SUPFAM" id="SSF47095">
    <property type="entry name" value="HMG-box"/>
    <property type="match status" value="1"/>
</dbReference>
<dbReference type="GeneID" id="108682895"/>
<dbReference type="InterPro" id="IPR009071">
    <property type="entry name" value="HMG_box_dom"/>
</dbReference>
<dbReference type="GO" id="GO:0003677">
    <property type="term" value="F:DNA binding"/>
    <property type="evidence" value="ECO:0007669"/>
    <property type="project" value="UniProtKB-UniRule"/>
</dbReference>
<dbReference type="RefSeq" id="XP_018027635.1">
    <property type="nucleotide sequence ID" value="XM_018172146.2"/>
</dbReference>
<dbReference type="OrthoDB" id="5550281at2759"/>